<proteinExistence type="predicted"/>
<sequence length="28" mass="3039">MCIFRAEEKIVGNGCIEDTAGVPRSLKT</sequence>
<reference evidence="1 2" key="1">
    <citation type="journal article" date="2019" name="Sci. Rep.">
        <title>Orb-weaving spider Araneus ventricosus genome elucidates the spidroin gene catalogue.</title>
        <authorList>
            <person name="Kono N."/>
            <person name="Nakamura H."/>
            <person name="Ohtoshi R."/>
            <person name="Moran D.A.P."/>
            <person name="Shinohara A."/>
            <person name="Yoshida Y."/>
            <person name="Fujiwara M."/>
            <person name="Mori M."/>
            <person name="Tomita M."/>
            <person name="Arakawa K."/>
        </authorList>
    </citation>
    <scope>NUCLEOTIDE SEQUENCE [LARGE SCALE GENOMIC DNA]</scope>
</reference>
<accession>A0A4Y2HE49</accession>
<keyword evidence="2" id="KW-1185">Reference proteome</keyword>
<dbReference type="Proteomes" id="UP000499080">
    <property type="component" value="Unassembled WGS sequence"/>
</dbReference>
<organism evidence="1 2">
    <name type="scientific">Araneus ventricosus</name>
    <name type="common">Orbweaver spider</name>
    <name type="synonym">Epeira ventricosa</name>
    <dbReference type="NCBI Taxonomy" id="182803"/>
    <lineage>
        <taxon>Eukaryota</taxon>
        <taxon>Metazoa</taxon>
        <taxon>Ecdysozoa</taxon>
        <taxon>Arthropoda</taxon>
        <taxon>Chelicerata</taxon>
        <taxon>Arachnida</taxon>
        <taxon>Araneae</taxon>
        <taxon>Araneomorphae</taxon>
        <taxon>Entelegynae</taxon>
        <taxon>Araneoidea</taxon>
        <taxon>Araneidae</taxon>
        <taxon>Araneus</taxon>
    </lineage>
</organism>
<gene>
    <name evidence="1" type="ORF">AVEN_73296_1</name>
</gene>
<dbReference type="EMBL" id="BGPR01102574">
    <property type="protein sequence ID" value="GBM63531.1"/>
    <property type="molecule type" value="Genomic_DNA"/>
</dbReference>
<evidence type="ECO:0000313" key="2">
    <source>
        <dbReference type="Proteomes" id="UP000499080"/>
    </source>
</evidence>
<feature type="non-terminal residue" evidence="1">
    <location>
        <position position="28"/>
    </location>
</feature>
<dbReference type="AlphaFoldDB" id="A0A4Y2HE49"/>
<comment type="caution">
    <text evidence="1">The sequence shown here is derived from an EMBL/GenBank/DDBJ whole genome shotgun (WGS) entry which is preliminary data.</text>
</comment>
<protein>
    <submittedName>
        <fullName evidence="1">Uncharacterized protein</fullName>
    </submittedName>
</protein>
<name>A0A4Y2HE49_ARAVE</name>
<evidence type="ECO:0000313" key="1">
    <source>
        <dbReference type="EMBL" id="GBM63531.1"/>
    </source>
</evidence>